<comment type="function">
    <text evidence="1 7">Ferredoxins are iron-sulfur proteins that transfer electrons in a wide variety of metabolic reactions.</text>
</comment>
<evidence type="ECO:0000256" key="2">
    <source>
        <dbReference type="ARBA" id="ARBA00022448"/>
    </source>
</evidence>
<keyword evidence="3 7" id="KW-0479">Metal-binding</keyword>
<reference evidence="10" key="1">
    <citation type="submission" date="2016-10" db="EMBL/GenBank/DDBJ databases">
        <authorList>
            <person name="Varghese N."/>
            <person name="Submissions S."/>
        </authorList>
    </citation>
    <scope>NUCLEOTIDE SEQUENCE [LARGE SCALE GENOMIC DNA]</scope>
    <source>
        <strain evidence="10">DSM 16995</strain>
    </source>
</reference>
<keyword evidence="5 7" id="KW-0408">Iron</keyword>
<dbReference type="InterPro" id="IPR051269">
    <property type="entry name" value="Fe-S_cluster_ET"/>
</dbReference>
<accession>A0A1G9BIQ1</accession>
<organism evidence="9 10">
    <name type="scientific">Maridesulfovibrio ferrireducens</name>
    <dbReference type="NCBI Taxonomy" id="246191"/>
    <lineage>
        <taxon>Bacteria</taxon>
        <taxon>Pseudomonadati</taxon>
        <taxon>Thermodesulfobacteriota</taxon>
        <taxon>Desulfovibrionia</taxon>
        <taxon>Desulfovibrionales</taxon>
        <taxon>Desulfovibrionaceae</taxon>
        <taxon>Maridesulfovibrio</taxon>
    </lineage>
</organism>
<dbReference type="PANTHER" id="PTHR36923:SF3">
    <property type="entry name" value="FERREDOXIN"/>
    <property type="match status" value="1"/>
</dbReference>
<dbReference type="PRINTS" id="PR00352">
    <property type="entry name" value="3FE4SFRDOXIN"/>
</dbReference>
<dbReference type="PANTHER" id="PTHR36923">
    <property type="entry name" value="FERREDOXIN"/>
    <property type="match status" value="1"/>
</dbReference>
<dbReference type="STRING" id="246191.SAMN05660337_0296"/>
<dbReference type="GO" id="GO:0009055">
    <property type="term" value="F:electron transfer activity"/>
    <property type="evidence" value="ECO:0007669"/>
    <property type="project" value="UniProtKB-UniRule"/>
</dbReference>
<keyword evidence="6 7" id="KW-0411">Iron-sulfur</keyword>
<sequence length="63" mass="6871">MAKKVVIDQDECIGCETCVELCPEVFALDSDGEKAEVIKEDAVDLDCVQESMDSCPVECISIE</sequence>
<feature type="domain" description="4Fe-4S ferredoxin-type" evidence="8">
    <location>
        <begin position="3"/>
        <end position="33"/>
    </location>
</feature>
<dbReference type="Proteomes" id="UP000199053">
    <property type="component" value="Unassembled WGS sequence"/>
</dbReference>
<dbReference type="InterPro" id="IPR017900">
    <property type="entry name" value="4Fe4S_Fe_S_CS"/>
</dbReference>
<dbReference type="EMBL" id="FNGA01000001">
    <property type="protein sequence ID" value="SDK38954.1"/>
    <property type="molecule type" value="Genomic_DNA"/>
</dbReference>
<dbReference type="PROSITE" id="PS00198">
    <property type="entry name" value="4FE4S_FER_1"/>
    <property type="match status" value="1"/>
</dbReference>
<dbReference type="GO" id="GO:0005506">
    <property type="term" value="F:iron ion binding"/>
    <property type="evidence" value="ECO:0007669"/>
    <property type="project" value="UniProtKB-UniRule"/>
</dbReference>
<evidence type="ECO:0000256" key="1">
    <source>
        <dbReference type="ARBA" id="ARBA00003532"/>
    </source>
</evidence>
<keyword evidence="10" id="KW-1185">Reference proteome</keyword>
<name>A0A1G9BIQ1_9BACT</name>
<proteinExistence type="predicted"/>
<evidence type="ECO:0000313" key="9">
    <source>
        <dbReference type="EMBL" id="SDK38954.1"/>
    </source>
</evidence>
<protein>
    <recommendedName>
        <fullName evidence="7">Ferredoxin</fullName>
    </recommendedName>
</protein>
<evidence type="ECO:0000256" key="4">
    <source>
        <dbReference type="ARBA" id="ARBA00022982"/>
    </source>
</evidence>
<evidence type="ECO:0000256" key="7">
    <source>
        <dbReference type="RuleBase" id="RU368020"/>
    </source>
</evidence>
<dbReference type="Gene3D" id="3.30.70.20">
    <property type="match status" value="1"/>
</dbReference>
<dbReference type="InterPro" id="IPR017896">
    <property type="entry name" value="4Fe4S_Fe-S-bd"/>
</dbReference>
<evidence type="ECO:0000313" key="10">
    <source>
        <dbReference type="Proteomes" id="UP000199053"/>
    </source>
</evidence>
<dbReference type="GO" id="GO:0051536">
    <property type="term" value="F:iron-sulfur cluster binding"/>
    <property type="evidence" value="ECO:0007669"/>
    <property type="project" value="UniProtKB-KW"/>
</dbReference>
<keyword evidence="2 7" id="KW-0813">Transport</keyword>
<evidence type="ECO:0000256" key="5">
    <source>
        <dbReference type="ARBA" id="ARBA00023004"/>
    </source>
</evidence>
<dbReference type="AlphaFoldDB" id="A0A1G9BIQ1"/>
<dbReference type="PROSITE" id="PS51379">
    <property type="entry name" value="4FE4S_FER_2"/>
    <property type="match status" value="1"/>
</dbReference>
<evidence type="ECO:0000256" key="6">
    <source>
        <dbReference type="ARBA" id="ARBA00023014"/>
    </source>
</evidence>
<keyword evidence="4 7" id="KW-0249">Electron transport</keyword>
<evidence type="ECO:0000259" key="8">
    <source>
        <dbReference type="PROSITE" id="PS51379"/>
    </source>
</evidence>
<gene>
    <name evidence="9" type="ORF">SAMN05660337_0296</name>
</gene>
<dbReference type="SUPFAM" id="SSF54862">
    <property type="entry name" value="4Fe-4S ferredoxins"/>
    <property type="match status" value="1"/>
</dbReference>
<dbReference type="Pfam" id="PF13370">
    <property type="entry name" value="Fer4_13"/>
    <property type="match status" value="1"/>
</dbReference>
<evidence type="ECO:0000256" key="3">
    <source>
        <dbReference type="ARBA" id="ARBA00022723"/>
    </source>
</evidence>
<dbReference type="InterPro" id="IPR001080">
    <property type="entry name" value="3Fe4S_ferredoxin"/>
</dbReference>
<dbReference type="OrthoDB" id="9803319at2"/>
<dbReference type="RefSeq" id="WP_092157534.1">
    <property type="nucleotide sequence ID" value="NZ_FNGA01000001.1"/>
</dbReference>